<dbReference type="OrthoDB" id="258495at2759"/>
<feature type="region of interest" description="Disordered" evidence="1">
    <location>
        <begin position="749"/>
        <end position="792"/>
    </location>
</feature>
<evidence type="ECO:0000313" key="3">
    <source>
        <dbReference type="EMBL" id="POM62426.1"/>
    </source>
</evidence>
<reference evidence="3 4" key="1">
    <citation type="journal article" date="2017" name="Genome Biol. Evol.">
        <title>Phytophthora megakarya and P. palmivora, closely related causal agents of cacao black pod rot, underwent increases in genome sizes and gene numbers by different mechanisms.</title>
        <authorList>
            <person name="Ali S.S."/>
            <person name="Shao J."/>
            <person name="Lary D.J."/>
            <person name="Kronmiller B."/>
            <person name="Shen D."/>
            <person name="Strem M.D."/>
            <person name="Amoako-Attah I."/>
            <person name="Akrofi A.Y."/>
            <person name="Begoude B.A."/>
            <person name="Ten Hoopen G.M."/>
            <person name="Coulibaly K."/>
            <person name="Kebe B.I."/>
            <person name="Melnick R.L."/>
            <person name="Guiltinan M.J."/>
            <person name="Tyler B.M."/>
            <person name="Meinhardt L.W."/>
            <person name="Bailey B.A."/>
        </authorList>
    </citation>
    <scope>NUCLEOTIDE SEQUENCE [LARGE SCALE GENOMIC DNA]</scope>
    <source>
        <strain evidence="4">sbr112.9</strain>
    </source>
</reference>
<sequence length="792" mass="88909">MAFDPRCVAFEGRLHADRRTAEYVGRASHEADAACFRSRRAVAASASSQRLRVFYYETQIMATNCDPTSELAANSLPPRINNTNSSVTIRRHAAQDQDAAATTAREWRRRAELHAMDLEDVQIPARNGDSGEVPVNFNFSLNPRIMQQMRSRIDRRRLRRSSERKKFNHKVAVGFILDDPEQKLADSGGISRSFTGFSRPSGFIQARRTVKEVMQRVLPDVTADGDSESSSEDEEGRKINRKTFPAILHRDLGESANSLAYVGKTGCVISHGREFLQCERYGAGDVVGCGVLFDTNTFFFTLNGKLMGMLSARDVYDLDDFGEFESSEEDSDDDNAESEEDGNGDTMADRDVRIRVDTFDDVVMEDTDGRHEEEKALYPSVSLHGVGECVQAVFDPKEFQFDLTGFEQQIQKERQHALLAERDKQSQCKLPIDIEQSNRMDETAMNELVQDFFLHYGYENAFKTFESALAPSKRQRVASDDTNLDYSDEAEASSVLGATGVEDMEDDSKDEGMDCGDPQRNLCPPIQQQMRESLSLRHEIREHIRCFRTAQALVVLEQNMPTLLNNGTSCHSRSLQKLMLYCRILCVVDVLTREGGTKARPSLATNGLSKELHSSLSTNVHGNGWNPELAIEFAQQVFGSSEIKSKGKRTLQDCIGVQNKREGTSDVALAMSLLLYDRRENIPSENRAQKFLTHEFRESVSDKVNRLILADGDLAKTEKQVSALETFMDDLESFQKECLRQGCCVYPESVETTSNGKSKSTSRRRRASVSSSSDDSSSQSEQDDRLDDDDDE</sequence>
<dbReference type="EMBL" id="NCKW01015574">
    <property type="protein sequence ID" value="POM62426.1"/>
    <property type="molecule type" value="Genomic_DNA"/>
</dbReference>
<keyword evidence="4" id="KW-1185">Reference proteome</keyword>
<evidence type="ECO:0000256" key="1">
    <source>
        <dbReference type="SAM" id="MobiDB-lite"/>
    </source>
</evidence>
<proteinExistence type="predicted"/>
<dbReference type="AlphaFoldDB" id="A0A2P4XA58"/>
<dbReference type="Gene3D" id="2.60.120.920">
    <property type="match status" value="1"/>
</dbReference>
<dbReference type="InterPro" id="IPR043136">
    <property type="entry name" value="B30.2/SPRY_sf"/>
</dbReference>
<dbReference type="PANTHER" id="PTHR12864">
    <property type="entry name" value="RAN BINDING PROTEIN 9-RELATED"/>
    <property type="match status" value="1"/>
</dbReference>
<dbReference type="InterPro" id="IPR050618">
    <property type="entry name" value="Ubq-SigPath_Reg"/>
</dbReference>
<feature type="compositionally biased region" description="Low complexity" evidence="1">
    <location>
        <begin position="768"/>
        <end position="780"/>
    </location>
</feature>
<protein>
    <recommendedName>
        <fullName evidence="2">SPRY domain-containing protein</fullName>
    </recommendedName>
</protein>
<feature type="domain" description="SPRY" evidence="2">
    <location>
        <begin position="248"/>
        <end position="308"/>
    </location>
</feature>
<dbReference type="Proteomes" id="UP000237271">
    <property type="component" value="Unassembled WGS sequence"/>
</dbReference>
<feature type="region of interest" description="Disordered" evidence="1">
    <location>
        <begin position="324"/>
        <end position="350"/>
    </location>
</feature>
<feature type="compositionally biased region" description="Acidic residues" evidence="1">
    <location>
        <begin position="324"/>
        <end position="343"/>
    </location>
</feature>
<dbReference type="PROSITE" id="PS50896">
    <property type="entry name" value="LISH"/>
    <property type="match status" value="1"/>
</dbReference>
<comment type="caution">
    <text evidence="3">The sequence shown here is derived from an EMBL/GenBank/DDBJ whole genome shotgun (WGS) entry which is preliminary data.</text>
</comment>
<dbReference type="InterPro" id="IPR006594">
    <property type="entry name" value="LisH"/>
</dbReference>
<name>A0A2P4XA58_9STRA</name>
<evidence type="ECO:0000259" key="2">
    <source>
        <dbReference type="Pfam" id="PF00622"/>
    </source>
</evidence>
<organism evidence="3 4">
    <name type="scientific">Phytophthora palmivora</name>
    <dbReference type="NCBI Taxonomy" id="4796"/>
    <lineage>
        <taxon>Eukaryota</taxon>
        <taxon>Sar</taxon>
        <taxon>Stramenopiles</taxon>
        <taxon>Oomycota</taxon>
        <taxon>Peronosporomycetes</taxon>
        <taxon>Peronosporales</taxon>
        <taxon>Peronosporaceae</taxon>
        <taxon>Phytophthora</taxon>
    </lineage>
</organism>
<dbReference type="InterPro" id="IPR003877">
    <property type="entry name" value="SPRY_dom"/>
</dbReference>
<dbReference type="Pfam" id="PF00622">
    <property type="entry name" value="SPRY"/>
    <property type="match status" value="1"/>
</dbReference>
<evidence type="ECO:0000313" key="4">
    <source>
        <dbReference type="Proteomes" id="UP000237271"/>
    </source>
</evidence>
<feature type="compositionally biased region" description="Acidic residues" evidence="1">
    <location>
        <begin position="223"/>
        <end position="234"/>
    </location>
</feature>
<gene>
    <name evidence="3" type="ORF">PHPALM_28424</name>
</gene>
<accession>A0A2P4XA58</accession>
<feature type="region of interest" description="Disordered" evidence="1">
    <location>
        <begin position="220"/>
        <end position="239"/>
    </location>
</feature>